<dbReference type="STRING" id="526226.Gbro_3012"/>
<dbReference type="InterPro" id="IPR029066">
    <property type="entry name" value="PLP-binding_barrel"/>
</dbReference>
<evidence type="ECO:0000259" key="5">
    <source>
        <dbReference type="Pfam" id="PF01168"/>
    </source>
</evidence>
<dbReference type="InterPro" id="IPR011078">
    <property type="entry name" value="PyrdxlP_homeostasis"/>
</dbReference>
<accession>D0LAS7</accession>
<protein>
    <recommendedName>
        <fullName evidence="2">Pyridoxal phosphate homeostasis protein</fullName>
        <shortName evidence="2">PLP homeostasis protein</shortName>
    </recommendedName>
</protein>
<reference evidence="7" key="1">
    <citation type="submission" date="2009-10" db="EMBL/GenBank/DDBJ databases">
        <title>The complete chromosome of Gordonia bronchialis DSM 43247.</title>
        <authorList>
            <consortium name="US DOE Joint Genome Institute (JGI-PGF)"/>
            <person name="Lucas S."/>
            <person name="Copeland A."/>
            <person name="Lapidus A."/>
            <person name="Glavina del Rio T."/>
            <person name="Dalin E."/>
            <person name="Tice H."/>
            <person name="Bruce D."/>
            <person name="Goodwin L."/>
            <person name="Pitluck S."/>
            <person name="Kyrpides N."/>
            <person name="Mavromatis K."/>
            <person name="Ivanova N."/>
            <person name="Ovchinnikova G."/>
            <person name="Saunders E."/>
            <person name="Brettin T."/>
            <person name="Detter J.C."/>
            <person name="Han C."/>
            <person name="Larimer F."/>
            <person name="Land M."/>
            <person name="Hauser L."/>
            <person name="Markowitz V."/>
            <person name="Cheng J.-F."/>
            <person name="Hugenholtz P."/>
            <person name="Woyke T."/>
            <person name="Wu D."/>
            <person name="Jando M."/>
            <person name="Schneider S."/>
            <person name="Goeker M."/>
            <person name="Klenk H.-P."/>
            <person name="Eisen J.A."/>
        </authorList>
    </citation>
    <scope>NUCLEOTIDE SEQUENCE [LARGE SCALE GENOMIC DNA]</scope>
    <source>
        <strain evidence="7">ATCC 25592 / DSM 43247 / BCRC 13721 / JCM 3198 / KCTC 3076 / NBRC 16047 / NCTC 10667</strain>
    </source>
</reference>
<dbReference type="KEGG" id="gbr:Gbro_3012"/>
<gene>
    <name evidence="6" type="ordered locus">Gbro_3012</name>
</gene>
<evidence type="ECO:0000256" key="1">
    <source>
        <dbReference type="ARBA" id="ARBA00022898"/>
    </source>
</evidence>
<dbReference type="AlphaFoldDB" id="D0LAS7"/>
<dbReference type="OrthoDB" id="9804072at2"/>
<evidence type="ECO:0000313" key="7">
    <source>
        <dbReference type="Proteomes" id="UP000001219"/>
    </source>
</evidence>
<keyword evidence="7" id="KW-1185">Reference proteome</keyword>
<evidence type="ECO:0000256" key="4">
    <source>
        <dbReference type="RuleBase" id="RU004514"/>
    </source>
</evidence>
<feature type="domain" description="Alanine racemase N-terminal" evidence="5">
    <location>
        <begin position="28"/>
        <end position="255"/>
    </location>
</feature>
<dbReference type="Proteomes" id="UP000001219">
    <property type="component" value="Chromosome"/>
</dbReference>
<sequence length="259" mass="27126">MNDPGTDGTGSDFSASRDARTTELAARLRAVRERLDAAVAAAHRPAGAVELLVVTKFFPADDVRRLIGLGVRTFGESREPEAGRKIAEVRAGGEITPPPTFDMIGTVQTKKAGGVARWARAVHSVDRRKLAERLADAAQAALDAGDRDDPLGVLLQVSLDGDPHRGGLLEADLADVADAVAGSPALSLRGLMAIAPLAGERAHWMAELARIHADFTRSHPDATELSAGMSGDLEIAVAHGSTCVRVGTAILGERPLLSQ</sequence>
<name>D0LAS7_GORB4</name>
<comment type="similarity">
    <text evidence="2 4">Belongs to the pyridoxal phosphate-binding protein YggS/PROSC family.</text>
</comment>
<dbReference type="GO" id="GO:0030170">
    <property type="term" value="F:pyridoxal phosphate binding"/>
    <property type="evidence" value="ECO:0007669"/>
    <property type="project" value="UniProtKB-UniRule"/>
</dbReference>
<dbReference type="PANTHER" id="PTHR10146">
    <property type="entry name" value="PROLINE SYNTHETASE CO-TRANSCRIBED BACTERIAL HOMOLOG PROTEIN"/>
    <property type="match status" value="1"/>
</dbReference>
<dbReference type="EMBL" id="CP001802">
    <property type="protein sequence ID" value="ACY22220.1"/>
    <property type="molecule type" value="Genomic_DNA"/>
</dbReference>
<evidence type="ECO:0000313" key="6">
    <source>
        <dbReference type="EMBL" id="ACY22220.1"/>
    </source>
</evidence>
<reference evidence="6 7" key="2">
    <citation type="journal article" date="2010" name="Stand. Genomic Sci.">
        <title>Complete genome sequence of Gordonia bronchialis type strain (3410).</title>
        <authorList>
            <person name="Ivanova N."/>
            <person name="Sikorski J."/>
            <person name="Jando M."/>
            <person name="Lapidus A."/>
            <person name="Nolan M."/>
            <person name="Lucas S."/>
            <person name="Del Rio T.G."/>
            <person name="Tice H."/>
            <person name="Copeland A."/>
            <person name="Cheng J.F."/>
            <person name="Chen F."/>
            <person name="Bruce D."/>
            <person name="Goodwin L."/>
            <person name="Pitluck S."/>
            <person name="Mavromatis K."/>
            <person name="Ovchinnikova G."/>
            <person name="Pati A."/>
            <person name="Chen A."/>
            <person name="Palaniappan K."/>
            <person name="Land M."/>
            <person name="Hauser L."/>
            <person name="Chang Y.J."/>
            <person name="Jeffries C.D."/>
            <person name="Chain P."/>
            <person name="Saunders E."/>
            <person name="Han C."/>
            <person name="Detter J.C."/>
            <person name="Brettin T."/>
            <person name="Rohde M."/>
            <person name="Goker M."/>
            <person name="Bristow J."/>
            <person name="Eisen J.A."/>
            <person name="Markowitz V."/>
            <person name="Hugenholtz P."/>
            <person name="Klenk H.P."/>
            <person name="Kyrpides N.C."/>
        </authorList>
    </citation>
    <scope>NUCLEOTIDE SEQUENCE [LARGE SCALE GENOMIC DNA]</scope>
    <source>
        <strain evidence="7">ATCC 25592 / DSM 43247 / BCRC 13721 / JCM 3198 / KCTC 3076 / NBRC 16047 / NCTC 10667</strain>
    </source>
</reference>
<dbReference type="RefSeq" id="WP_012834736.1">
    <property type="nucleotide sequence ID" value="NC_013441.1"/>
</dbReference>
<keyword evidence="1 2" id="KW-0663">Pyridoxal phosphate</keyword>
<dbReference type="HOGENOM" id="CLU_059988_0_0_11"/>
<dbReference type="Gene3D" id="3.20.20.10">
    <property type="entry name" value="Alanine racemase"/>
    <property type="match status" value="1"/>
</dbReference>
<proteinExistence type="inferred from homology"/>
<dbReference type="HAMAP" id="MF_02087">
    <property type="entry name" value="PLP_homeostasis"/>
    <property type="match status" value="1"/>
</dbReference>
<comment type="function">
    <text evidence="2">Pyridoxal 5'-phosphate (PLP)-binding protein, which is involved in PLP homeostasis.</text>
</comment>
<dbReference type="PANTHER" id="PTHR10146:SF14">
    <property type="entry name" value="PYRIDOXAL PHOSPHATE HOMEOSTASIS PROTEIN"/>
    <property type="match status" value="1"/>
</dbReference>
<comment type="cofactor">
    <cofactor evidence="3">
        <name>pyridoxal 5'-phosphate</name>
        <dbReference type="ChEBI" id="CHEBI:597326"/>
    </cofactor>
</comment>
<dbReference type="eggNOG" id="COG0325">
    <property type="taxonomic scope" value="Bacteria"/>
</dbReference>
<dbReference type="NCBIfam" id="TIGR00044">
    <property type="entry name" value="YggS family pyridoxal phosphate-dependent enzyme"/>
    <property type="match status" value="1"/>
</dbReference>
<organism evidence="6 7">
    <name type="scientific">Gordonia bronchialis (strain ATCC 25592 / DSM 43247 / BCRC 13721 / JCM 3198 / KCTC 3076 / NBRC 16047 / NCTC 10667)</name>
    <name type="common">Rhodococcus bronchialis</name>
    <dbReference type="NCBI Taxonomy" id="526226"/>
    <lineage>
        <taxon>Bacteria</taxon>
        <taxon>Bacillati</taxon>
        <taxon>Actinomycetota</taxon>
        <taxon>Actinomycetes</taxon>
        <taxon>Mycobacteriales</taxon>
        <taxon>Gordoniaceae</taxon>
        <taxon>Gordonia</taxon>
    </lineage>
</organism>
<dbReference type="PIRSF" id="PIRSF004848">
    <property type="entry name" value="YBL036c_PLPDEIII"/>
    <property type="match status" value="1"/>
</dbReference>
<dbReference type="SUPFAM" id="SSF51419">
    <property type="entry name" value="PLP-binding barrel"/>
    <property type="match status" value="1"/>
</dbReference>
<dbReference type="Pfam" id="PF01168">
    <property type="entry name" value="Ala_racemase_N"/>
    <property type="match status" value="1"/>
</dbReference>
<feature type="modified residue" description="N6-(pyridoxal phosphate)lysine" evidence="2 3">
    <location>
        <position position="56"/>
    </location>
</feature>
<evidence type="ECO:0000256" key="2">
    <source>
        <dbReference type="HAMAP-Rule" id="MF_02087"/>
    </source>
</evidence>
<evidence type="ECO:0000256" key="3">
    <source>
        <dbReference type="PIRSR" id="PIRSR004848-1"/>
    </source>
</evidence>
<dbReference type="InterPro" id="IPR001608">
    <property type="entry name" value="Ala_racemase_N"/>
</dbReference>